<feature type="transmembrane region" description="Helical" evidence="1">
    <location>
        <begin position="106"/>
        <end position="123"/>
    </location>
</feature>
<keyword evidence="1" id="KW-1133">Transmembrane helix</keyword>
<evidence type="ECO:0008006" key="4">
    <source>
        <dbReference type="Google" id="ProtNLM"/>
    </source>
</evidence>
<feature type="transmembrane region" description="Helical" evidence="1">
    <location>
        <begin position="39"/>
        <end position="60"/>
    </location>
</feature>
<reference evidence="2 3" key="1">
    <citation type="submission" date="2016-08" db="EMBL/GenBank/DDBJ databases">
        <title>Analysis of Carbohydrate Active Enzymes in Thermogemmatispora T81 Reveals Carbohydrate Degradation Ability.</title>
        <authorList>
            <person name="Tomazini A."/>
            <person name="Lal S."/>
            <person name="Stott M."/>
            <person name="Henrissat B."/>
            <person name="Polikarpov I."/>
            <person name="Sparling R."/>
            <person name="Levin D.B."/>
        </authorList>
    </citation>
    <scope>NUCLEOTIDE SEQUENCE [LARGE SCALE GENOMIC DNA]</scope>
    <source>
        <strain evidence="2 3">T81</strain>
    </source>
</reference>
<dbReference type="PANTHER" id="PTHR35337">
    <property type="entry name" value="SLR1478 PROTEIN"/>
    <property type="match status" value="1"/>
</dbReference>
<comment type="caution">
    <text evidence="2">The sequence shown here is derived from an EMBL/GenBank/DDBJ whole genome shotgun (WGS) entry which is preliminary data.</text>
</comment>
<accession>A0A328VB99</accession>
<evidence type="ECO:0000313" key="3">
    <source>
        <dbReference type="Proteomes" id="UP000248706"/>
    </source>
</evidence>
<name>A0A328VB99_9CHLR</name>
<dbReference type="Proteomes" id="UP000248706">
    <property type="component" value="Unassembled WGS sequence"/>
</dbReference>
<dbReference type="InterPro" id="IPR002798">
    <property type="entry name" value="SpoIIM-like"/>
</dbReference>
<keyword evidence="1" id="KW-0472">Membrane</keyword>
<feature type="transmembrane region" description="Helical" evidence="1">
    <location>
        <begin position="67"/>
        <end position="86"/>
    </location>
</feature>
<dbReference type="RefSeq" id="WP_112425577.1">
    <property type="nucleotide sequence ID" value="NZ_MCIF01000002.1"/>
</dbReference>
<sequence>MAHSRQWFAVLGAYGCGLLLGLLAAEGLAHQLVAHPHQLPALAIIQHNLLVLVIMFLGILTVGAVTLLVLLINGVMLGAVVGAYAWRGKLTAVLLALAPHGMLEVSAFLLAAYGDLLLVPLFWKLLRTGGWRNWYGHSQVLWKALLFNGCAVALLVCAGLIEHTLFLTVS</sequence>
<keyword evidence="1" id="KW-0812">Transmembrane</keyword>
<dbReference type="EMBL" id="MCIF01000002">
    <property type="protein sequence ID" value="RAQ94021.1"/>
    <property type="molecule type" value="Genomic_DNA"/>
</dbReference>
<dbReference type="Pfam" id="PF01944">
    <property type="entry name" value="SpoIIM"/>
    <property type="match status" value="1"/>
</dbReference>
<evidence type="ECO:0000256" key="1">
    <source>
        <dbReference type="SAM" id="Phobius"/>
    </source>
</evidence>
<gene>
    <name evidence="2" type="ORF">A4R35_00655</name>
</gene>
<protein>
    <recommendedName>
        <fullName evidence="4">Stage II sporulation protein M</fullName>
    </recommendedName>
</protein>
<feature type="transmembrane region" description="Helical" evidence="1">
    <location>
        <begin position="144"/>
        <end position="161"/>
    </location>
</feature>
<proteinExistence type="predicted"/>
<dbReference type="PANTHER" id="PTHR35337:SF1">
    <property type="entry name" value="SLR1478 PROTEIN"/>
    <property type="match status" value="1"/>
</dbReference>
<organism evidence="2 3">
    <name type="scientific">Thermogemmatispora tikiterensis</name>
    <dbReference type="NCBI Taxonomy" id="1825093"/>
    <lineage>
        <taxon>Bacteria</taxon>
        <taxon>Bacillati</taxon>
        <taxon>Chloroflexota</taxon>
        <taxon>Ktedonobacteria</taxon>
        <taxon>Thermogemmatisporales</taxon>
        <taxon>Thermogemmatisporaceae</taxon>
        <taxon>Thermogemmatispora</taxon>
    </lineage>
</organism>
<dbReference type="AlphaFoldDB" id="A0A328VB99"/>
<dbReference type="PROSITE" id="PS51257">
    <property type="entry name" value="PROKAR_LIPOPROTEIN"/>
    <property type="match status" value="1"/>
</dbReference>
<evidence type="ECO:0000313" key="2">
    <source>
        <dbReference type="EMBL" id="RAQ94021.1"/>
    </source>
</evidence>
<keyword evidence="3" id="KW-1185">Reference proteome</keyword>